<evidence type="ECO:0000313" key="1">
    <source>
        <dbReference type="EMBL" id="MBH8575696.1"/>
    </source>
</evidence>
<reference evidence="1 2" key="1">
    <citation type="journal article" date="2021" name="Int. J. Syst. Evol. Microbiol.">
        <title>Amazonocrinis nigriterrae gen. nov., sp. nov., Atlanticothrix silvestris gen. nov., sp. nov. and Dendronalium phyllosphericum gen. nov., sp. nov., nostocacean cyanobacteria from Brazilian environments.</title>
        <authorList>
            <person name="Alvarenga D.O."/>
            <person name="Andreote A.P.D."/>
            <person name="Branco L.H.Z."/>
            <person name="Delbaje E."/>
            <person name="Cruz R.B."/>
            <person name="Varani A.M."/>
            <person name="Fiore M.F."/>
        </authorList>
    </citation>
    <scope>NUCLEOTIDE SEQUENCE [LARGE SCALE GENOMIC DNA]</scope>
    <source>
        <strain evidence="1 2">CENA369</strain>
    </source>
</reference>
<name>A0A8J7LFY2_9NOST</name>
<keyword evidence="2" id="KW-1185">Reference proteome</keyword>
<dbReference type="Proteomes" id="UP000662314">
    <property type="component" value="Unassembled WGS sequence"/>
</dbReference>
<organism evidence="1 2">
    <name type="scientific">Dendronalium phyllosphericum CENA369</name>
    <dbReference type="NCBI Taxonomy" id="1725256"/>
    <lineage>
        <taxon>Bacteria</taxon>
        <taxon>Bacillati</taxon>
        <taxon>Cyanobacteriota</taxon>
        <taxon>Cyanophyceae</taxon>
        <taxon>Nostocales</taxon>
        <taxon>Nostocaceae</taxon>
        <taxon>Dendronalium</taxon>
        <taxon>Dendronalium phyllosphericum</taxon>
    </lineage>
</organism>
<comment type="caution">
    <text evidence="1">The sequence shown here is derived from an EMBL/GenBank/DDBJ whole genome shotgun (WGS) entry which is preliminary data.</text>
</comment>
<gene>
    <name evidence="1" type="ORF">I8752_22350</name>
</gene>
<evidence type="ECO:0000313" key="2">
    <source>
        <dbReference type="Proteomes" id="UP000662314"/>
    </source>
</evidence>
<dbReference type="EMBL" id="JAECZA010000203">
    <property type="protein sequence ID" value="MBH8575696.1"/>
    <property type="molecule type" value="Genomic_DNA"/>
</dbReference>
<protein>
    <submittedName>
        <fullName evidence="1">Uncharacterized protein</fullName>
    </submittedName>
</protein>
<sequence>MTAQNKNNKIKFPIWQYLNQPLFSRDSQLELNPRRFAHSWRIKLLKRCWTRECDAKGPQQS</sequence>
<proteinExistence type="predicted"/>
<accession>A0A8J7LFY2</accession>
<dbReference type="AlphaFoldDB" id="A0A8J7LFY2"/>